<reference evidence="4" key="1">
    <citation type="submission" date="2017-02" db="EMBL/GenBank/DDBJ databases">
        <authorList>
            <person name="Varghese N."/>
            <person name="Submissions S."/>
        </authorList>
    </citation>
    <scope>NUCLEOTIDE SEQUENCE [LARGE SCALE GENOMIC DNA]</scope>
    <source>
        <strain evidence="4">DSM 22385</strain>
    </source>
</reference>
<protein>
    <submittedName>
        <fullName evidence="3">Uncharacterized protein</fullName>
    </submittedName>
</protein>
<feature type="region of interest" description="Disordered" evidence="1">
    <location>
        <begin position="228"/>
        <end position="320"/>
    </location>
</feature>
<dbReference type="OrthoDB" id="800068at2"/>
<dbReference type="RefSeq" id="WP_139377349.1">
    <property type="nucleotide sequence ID" value="NZ_FUYR01000001.1"/>
</dbReference>
<keyword evidence="2" id="KW-0732">Signal</keyword>
<evidence type="ECO:0000313" key="3">
    <source>
        <dbReference type="EMBL" id="SKB33760.1"/>
    </source>
</evidence>
<keyword evidence="4" id="KW-1185">Reference proteome</keyword>
<feature type="signal peptide" evidence="2">
    <location>
        <begin position="1"/>
        <end position="21"/>
    </location>
</feature>
<proteinExistence type="predicted"/>
<evidence type="ECO:0000256" key="1">
    <source>
        <dbReference type="SAM" id="MobiDB-lite"/>
    </source>
</evidence>
<dbReference type="AlphaFoldDB" id="A0A1T5AFS3"/>
<feature type="compositionally biased region" description="Gly residues" evidence="1">
    <location>
        <begin position="297"/>
        <end position="320"/>
    </location>
</feature>
<name>A0A1T5AFS3_9SPHI</name>
<feature type="chain" id="PRO_5013227824" evidence="2">
    <location>
        <begin position="22"/>
        <end position="320"/>
    </location>
</feature>
<dbReference type="PROSITE" id="PS51257">
    <property type="entry name" value="PROKAR_LIPOPROTEIN"/>
    <property type="match status" value="1"/>
</dbReference>
<sequence>MKTKLTHLLAISSLLIMGSCATNKQTAQVDQNDDVYYSEAKAKEKAEVVAQADPETRKSDYVTDEELYRDAYSGDYAQRIYRFRNYTPWRGYYNNIYGYNYGSIYNGYYGNMYNGYYGNMYSSYYDPFYNPFSFYGGPGINLAVGINGGFFNYNPWRYYGYNYTSNFWGTTSYYNPYGIGFGGGYGNGYYGGGYGVGRPAYTSPNYRPRPVRGSNGLPIDPGAVNGGNAGGVIRNGNNPNVIQSGGSRAGRYDGSTSTAPTSRPAATQPRPERVSQQPQRSSQPERINSAPPSNNNSGGGRSDGGGSSSGGGGGRPSRGN</sequence>
<dbReference type="STRING" id="572036.SAMN05661099_0674"/>
<evidence type="ECO:0000256" key="2">
    <source>
        <dbReference type="SAM" id="SignalP"/>
    </source>
</evidence>
<evidence type="ECO:0000313" key="4">
    <source>
        <dbReference type="Proteomes" id="UP000189981"/>
    </source>
</evidence>
<gene>
    <name evidence="3" type="ORF">SAMN05661099_0674</name>
</gene>
<accession>A0A1T5AFS3</accession>
<organism evidence="3 4">
    <name type="scientific">Daejeonella lutea</name>
    <dbReference type="NCBI Taxonomy" id="572036"/>
    <lineage>
        <taxon>Bacteria</taxon>
        <taxon>Pseudomonadati</taxon>
        <taxon>Bacteroidota</taxon>
        <taxon>Sphingobacteriia</taxon>
        <taxon>Sphingobacteriales</taxon>
        <taxon>Sphingobacteriaceae</taxon>
        <taxon>Daejeonella</taxon>
    </lineage>
</organism>
<dbReference type="Proteomes" id="UP000189981">
    <property type="component" value="Unassembled WGS sequence"/>
</dbReference>
<dbReference type="EMBL" id="FUYR01000001">
    <property type="protein sequence ID" value="SKB33760.1"/>
    <property type="molecule type" value="Genomic_DNA"/>
</dbReference>
<feature type="compositionally biased region" description="Low complexity" evidence="1">
    <location>
        <begin position="255"/>
        <end position="296"/>
    </location>
</feature>